<keyword evidence="5" id="KW-1185">Reference proteome</keyword>
<dbReference type="RefSeq" id="XP_041543409.1">
    <property type="nucleotide sequence ID" value="XM_041689755.1"/>
</dbReference>
<evidence type="ECO:0000313" key="2">
    <source>
        <dbReference type="EMBL" id="BCR99646.1"/>
    </source>
</evidence>
<name>A0A146EYK5_ASPKA</name>
<dbReference type="SUPFAM" id="SSF52047">
    <property type="entry name" value="RNI-like"/>
    <property type="match status" value="1"/>
</dbReference>
<gene>
    <name evidence="2" type="ORF">AKAW2_41329A</name>
    <name evidence="3" type="ORF">RIB2604_00400170</name>
</gene>
<dbReference type="GeneID" id="64960968"/>
<dbReference type="InterPro" id="IPR036047">
    <property type="entry name" value="F-box-like_dom_sf"/>
</dbReference>
<reference evidence="2" key="3">
    <citation type="submission" date="2021-01" db="EMBL/GenBank/DDBJ databases">
        <authorList>
            <consortium name="Aspergillus luchuensis mut. kawachii IFO 4304 genome sequencing consortium"/>
            <person name="Kazuki M."/>
            <person name="Futagami T."/>
        </authorList>
    </citation>
    <scope>NUCLEOTIDE SEQUENCE</scope>
    <source>
        <strain evidence="2">IFO 4308</strain>
    </source>
</reference>
<dbReference type="Gene3D" id="3.80.10.10">
    <property type="entry name" value="Ribonuclease Inhibitor"/>
    <property type="match status" value="1"/>
</dbReference>
<accession>A0A146EYK5</accession>
<feature type="domain" description="F-box" evidence="1">
    <location>
        <begin position="16"/>
        <end position="64"/>
    </location>
</feature>
<reference evidence="3 4" key="1">
    <citation type="journal article" date="2016" name="DNA Res.">
        <title>Genome sequence of Aspergillus luchuensis NBRC 4314.</title>
        <authorList>
            <person name="Yamada O."/>
            <person name="Machida M."/>
            <person name="Hosoyama A."/>
            <person name="Goto M."/>
            <person name="Takahashi T."/>
            <person name="Futagami T."/>
            <person name="Yamagata Y."/>
            <person name="Takeuchi M."/>
            <person name="Kobayashi T."/>
            <person name="Koike H."/>
            <person name="Abe K."/>
            <person name="Asai K."/>
            <person name="Arita M."/>
            <person name="Fujita N."/>
            <person name="Fukuda K."/>
            <person name="Higa K."/>
            <person name="Horikawa H."/>
            <person name="Ishikawa T."/>
            <person name="Jinno K."/>
            <person name="Kato Y."/>
            <person name="Kirimura K."/>
            <person name="Mizutani O."/>
            <person name="Nakasone K."/>
            <person name="Sano M."/>
            <person name="Shiraishi Y."/>
            <person name="Tsukahara M."/>
            <person name="Gomi K."/>
        </authorList>
    </citation>
    <scope>NUCLEOTIDE SEQUENCE [LARGE SCALE GENOMIC DNA]</scope>
    <source>
        <strain evidence="3 4">RIB 2604</strain>
    </source>
</reference>
<dbReference type="Proteomes" id="UP000661280">
    <property type="component" value="Chromosome 4"/>
</dbReference>
<dbReference type="Proteomes" id="UP000075230">
    <property type="component" value="Unassembled WGS sequence"/>
</dbReference>
<dbReference type="OrthoDB" id="5279008at2759"/>
<evidence type="ECO:0000259" key="1">
    <source>
        <dbReference type="PROSITE" id="PS50181"/>
    </source>
</evidence>
<protein>
    <submittedName>
        <fullName evidence="3">Similar to An14g07230</fullName>
    </submittedName>
</protein>
<evidence type="ECO:0000313" key="5">
    <source>
        <dbReference type="Proteomes" id="UP000661280"/>
    </source>
</evidence>
<dbReference type="KEGG" id="aluc:AKAW2_41329A"/>
<proteinExistence type="predicted"/>
<sequence length="411" mass="46213">MNTMLESISEHMMCKPSRLSTLPLEMVERICQELATQDLAALRGTCRAAHHLTNRCFAQRYAEYYTDFSAHSLNHLHALAENRLIRGYIQHLVILSPEPRLGENMDWHWTAAGHLRCPLDMPLIRRLRDDLTQKLVNCRSFILSPILSEPQSKADLHDSPTFNPDDVACILLDLIADASLPVKLFWYGKGMNYTSKVMDIARLPKSLYSNAAFRTGWKSLENLHLEQELTPQNYTFVMDMILSATGLRKLHLGLGYTDLAVEFFSQLSASIAALDHLERISIWGTSMQAEDLIRLLCNSQTNLKKLSLRSVTSLTSQWLTYLCQHRDLFPCLTTIDLSMIHGPSGMLSFTPMQDLPPEQKNMFELEPCVYEDLPDTGGKAGDIVGISYSGSDIGTALKALLEVCGEPSGHQ</sequence>
<dbReference type="PROSITE" id="PS50181">
    <property type="entry name" value="FBOX"/>
    <property type="match status" value="1"/>
</dbReference>
<reference evidence="2" key="4">
    <citation type="submission" date="2021-02" db="EMBL/GenBank/DDBJ databases">
        <title>Aspergillus luchuensis mut. kawachii IFO 4304 genome sequence.</title>
        <authorList>
            <person name="Mori K."/>
            <person name="Kadooka C."/>
            <person name="Goto M."/>
            <person name="Futagami T."/>
        </authorList>
    </citation>
    <scope>NUCLEOTIDE SEQUENCE</scope>
    <source>
        <strain evidence="2">IFO 4308</strain>
    </source>
</reference>
<evidence type="ECO:0000313" key="3">
    <source>
        <dbReference type="EMBL" id="GAT19085.1"/>
    </source>
</evidence>
<reference evidence="4" key="2">
    <citation type="submission" date="2016-02" db="EMBL/GenBank/DDBJ databases">
        <title>Genome sequencing of Aspergillus luchuensis NBRC 4314.</title>
        <authorList>
            <person name="Yamada O."/>
        </authorList>
    </citation>
    <scope>NUCLEOTIDE SEQUENCE [LARGE SCALE GENOMIC DNA]</scope>
    <source>
        <strain evidence="4">RIB 2604</strain>
    </source>
</reference>
<dbReference type="VEuPathDB" id="FungiDB:ASPFODRAFT_48970"/>
<dbReference type="EMBL" id="AP024428">
    <property type="protein sequence ID" value="BCR99646.1"/>
    <property type="molecule type" value="Genomic_DNA"/>
</dbReference>
<dbReference type="AlphaFoldDB" id="A0A146EYK5"/>
<dbReference type="InterPro" id="IPR032675">
    <property type="entry name" value="LRR_dom_sf"/>
</dbReference>
<dbReference type="InterPro" id="IPR001810">
    <property type="entry name" value="F-box_dom"/>
</dbReference>
<dbReference type="EMBL" id="BCWF01000004">
    <property type="protein sequence ID" value="GAT19085.1"/>
    <property type="molecule type" value="Genomic_DNA"/>
</dbReference>
<dbReference type="SUPFAM" id="SSF81383">
    <property type="entry name" value="F-box domain"/>
    <property type="match status" value="1"/>
</dbReference>
<dbReference type="CDD" id="cd09917">
    <property type="entry name" value="F-box_SF"/>
    <property type="match status" value="1"/>
</dbReference>
<evidence type="ECO:0000313" key="4">
    <source>
        <dbReference type="Proteomes" id="UP000075230"/>
    </source>
</evidence>
<organism evidence="3 4">
    <name type="scientific">Aspergillus kawachii</name>
    <name type="common">White koji mold</name>
    <name type="synonym">Aspergillus awamori var. kawachi</name>
    <dbReference type="NCBI Taxonomy" id="1069201"/>
    <lineage>
        <taxon>Eukaryota</taxon>
        <taxon>Fungi</taxon>
        <taxon>Dikarya</taxon>
        <taxon>Ascomycota</taxon>
        <taxon>Pezizomycotina</taxon>
        <taxon>Eurotiomycetes</taxon>
        <taxon>Eurotiomycetidae</taxon>
        <taxon>Eurotiales</taxon>
        <taxon>Aspergillaceae</taxon>
        <taxon>Aspergillus</taxon>
        <taxon>Aspergillus subgen. Circumdati</taxon>
    </lineage>
</organism>